<dbReference type="AlphaFoldDB" id="A0A346PFM7"/>
<dbReference type="Pfam" id="PF24107">
    <property type="entry name" value="DUF7382"/>
    <property type="match status" value="1"/>
</dbReference>
<evidence type="ECO:0000256" key="1">
    <source>
        <dbReference type="SAM" id="MobiDB-lite"/>
    </source>
</evidence>
<protein>
    <submittedName>
        <fullName evidence="4">Pilin/flagellin</fullName>
    </submittedName>
</protein>
<keyword evidence="2" id="KW-0812">Transmembrane</keyword>
<feature type="domain" description="DUF7382" evidence="3">
    <location>
        <begin position="62"/>
        <end position="120"/>
    </location>
</feature>
<name>A0A346PFM7_9EURY</name>
<evidence type="ECO:0000313" key="6">
    <source>
        <dbReference type="Proteomes" id="UP000258613"/>
    </source>
</evidence>
<proteinExistence type="predicted"/>
<evidence type="ECO:0000259" key="3">
    <source>
        <dbReference type="Pfam" id="PF24107"/>
    </source>
</evidence>
<dbReference type="OrthoDB" id="300879at2157"/>
<dbReference type="GeneID" id="37642118"/>
<dbReference type="InterPro" id="IPR055806">
    <property type="entry name" value="DUF7382"/>
</dbReference>
<dbReference type="RefSeq" id="WP_117364409.1">
    <property type="nucleotide sequence ID" value="NZ_CP024047.1"/>
</dbReference>
<keyword evidence="2" id="KW-1133">Transmembrane helix</keyword>
<dbReference type="Proteomes" id="UP000258707">
    <property type="component" value="Chromosome"/>
</dbReference>
<evidence type="ECO:0000256" key="2">
    <source>
        <dbReference type="SAM" id="Phobius"/>
    </source>
</evidence>
<evidence type="ECO:0000313" key="5">
    <source>
        <dbReference type="EMBL" id="AXR81647.1"/>
    </source>
</evidence>
<feature type="transmembrane region" description="Helical" evidence="2">
    <location>
        <begin position="30"/>
        <end position="49"/>
    </location>
</feature>
<dbReference type="KEGG" id="nag:AArcMg_1635"/>
<keyword evidence="4" id="KW-0966">Cell projection</keyword>
<dbReference type="Proteomes" id="UP000258613">
    <property type="component" value="Chromosome"/>
</dbReference>
<organism evidence="4 7">
    <name type="scientific">Natrarchaeobaculum sulfurireducens</name>
    <dbReference type="NCBI Taxonomy" id="2044521"/>
    <lineage>
        <taxon>Archaea</taxon>
        <taxon>Methanobacteriati</taxon>
        <taxon>Methanobacteriota</taxon>
        <taxon>Stenosarchaea group</taxon>
        <taxon>Halobacteria</taxon>
        <taxon>Halobacteriales</taxon>
        <taxon>Natrialbaceae</taxon>
        <taxon>Natrarchaeobaculum</taxon>
    </lineage>
</organism>
<gene>
    <name evidence="4" type="ORF">AArc1_2004</name>
    <name evidence="5" type="ORF">AArcMg_1635</name>
</gene>
<keyword evidence="4" id="KW-0282">Flagellum</keyword>
<reference evidence="6" key="2">
    <citation type="submission" date="2018-02" db="EMBL/GenBank/DDBJ databases">
        <title>Phenotypic and genomic properties of facultatively anaerobic sulfur-reducing natronoarchaea from hypersaline soda lakes.</title>
        <authorList>
            <person name="Sorokin D.Y."/>
            <person name="Kublanov I.V."/>
            <person name="Roman P."/>
            <person name="Sinninghe Damste J.S."/>
            <person name="Golyshin P.N."/>
            <person name="Rojo D."/>
            <person name="Ciordia S."/>
            <person name="Mena M.D.C."/>
            <person name="Ferrer M."/>
            <person name="Messina E."/>
            <person name="Smedile F."/>
            <person name="La Spada G."/>
            <person name="La Cono V."/>
            <person name="Yakimov M.M."/>
        </authorList>
    </citation>
    <scope>NUCLEOTIDE SEQUENCE [LARGE SCALE GENOMIC DNA]</scope>
    <source>
        <strain evidence="6">AArc-Mg</strain>
    </source>
</reference>
<dbReference type="EMBL" id="CP027033">
    <property type="protein sequence ID" value="AXR81647.1"/>
    <property type="molecule type" value="Genomic_DNA"/>
</dbReference>
<evidence type="ECO:0000313" key="4">
    <source>
        <dbReference type="EMBL" id="AXR78322.1"/>
    </source>
</evidence>
<reference evidence="4" key="3">
    <citation type="journal article" date="2019" name="Int. J. Syst. Evol. Microbiol.">
        <title>Natronolimnobius sulfurireducens sp. nov. and Halalkaliarchaeum desulfuricum gen. nov., sp. nov., the first sulfur-respiring alkaliphilic haloarchaea from hypersaline alkaline lakes.</title>
        <authorList>
            <person name="Sorokin D.Y."/>
            <person name="Yakimov M."/>
            <person name="Messina E."/>
            <person name="Merkel A.Y."/>
            <person name="Bale N.J."/>
            <person name="Sinninghe Damste J.S."/>
        </authorList>
    </citation>
    <scope>NUCLEOTIDE SEQUENCE</scope>
    <source>
        <strain evidence="5">AArc-Mg</strain>
        <strain evidence="4">AArc1</strain>
    </source>
</reference>
<reference evidence="7" key="1">
    <citation type="submission" date="2017-10" db="EMBL/GenBank/DDBJ databases">
        <title>Phenotypic and genomic properties of facultatively anaerobic sulfur-reducing natronoarchaea from hypersaline soda lakes.</title>
        <authorList>
            <person name="Sorokin D.Y."/>
            <person name="Kublanov I.V."/>
            <person name="Roman P."/>
            <person name="Sinninghe Damste J.S."/>
            <person name="Golyshin P.N."/>
            <person name="Rojo D."/>
            <person name="Ciordia S."/>
            <person name="Mena Md.C."/>
            <person name="Ferrer M."/>
            <person name="Messina E."/>
            <person name="Smedile F."/>
            <person name="La Spada G."/>
            <person name="La Cono V."/>
            <person name="Yakimov M.M."/>
        </authorList>
    </citation>
    <scope>NUCLEOTIDE SEQUENCE [LARGE SCALE GENOMIC DNA]</scope>
    <source>
        <strain evidence="7">AArc1</strain>
    </source>
</reference>
<feature type="region of interest" description="Disordered" evidence="1">
    <location>
        <begin position="152"/>
        <end position="173"/>
    </location>
</feature>
<dbReference type="KEGG" id="nan:AArc1_2004"/>
<keyword evidence="4" id="KW-0969">Cilium</keyword>
<sequence>MQAGNGNEPTVRRSSSRRSLHEDDRAIEGLPIRLVIALVIGVVSLGLMLQILGGIDTFEGDTEVDVEFEAETLEADSSEAESFSVFVVDEDGNEVPNATVVAVPGAARMDDALVEQTTNPDTSENEVKFDFNAVDLTLPPDQHTGTVEFEVQPPAGTNWADDEPNEELLVTAS</sequence>
<keyword evidence="6" id="KW-1185">Reference proteome</keyword>
<feature type="region of interest" description="Disordered" evidence="1">
    <location>
        <begin position="1"/>
        <end position="20"/>
    </location>
</feature>
<accession>A0A346PFM7</accession>
<evidence type="ECO:0000313" key="7">
    <source>
        <dbReference type="Proteomes" id="UP000258707"/>
    </source>
</evidence>
<accession>A0A346PQ52</accession>
<dbReference type="EMBL" id="CP024047">
    <property type="protein sequence ID" value="AXR78322.1"/>
    <property type="molecule type" value="Genomic_DNA"/>
</dbReference>
<keyword evidence="2" id="KW-0472">Membrane</keyword>